<keyword evidence="3" id="KW-0238">DNA-binding</keyword>
<evidence type="ECO:0000256" key="4">
    <source>
        <dbReference type="ARBA" id="ARBA00023163"/>
    </source>
</evidence>
<protein>
    <submittedName>
        <fullName evidence="6">LacI family transcriptional regulator</fullName>
    </submittedName>
</protein>
<dbReference type="PROSITE" id="PS00356">
    <property type="entry name" value="HTH_LACI_1"/>
    <property type="match status" value="1"/>
</dbReference>
<accession>A0ABN6SFP9</accession>
<sequence length="346" mass="37785">MTTMKEIAQATGVSVSTVSLVVNGRDQGRVKPDIAKRVRAEAKKIGYRPNPLARSLRTSHTRIIGFVSEEVATTPYAGGIIMGAQDAAARLGYMLITVSTDGVAEEEREFAALKRYGVDGFLYAKMYNQLADVPPVLRQLPVVVANGIERTGMVPSIAPDEYGIGYNATKRLINAGCQRIAYIGDQDPILAQGLRFKGYQSALGDAGITADPKLVANVGFNQEAMDAVEAMIEAGNPDGFFCFNDSRSWYVYQAAARRGLTIGRDWSLVGVDNHRVFAETLAPRLTTIELPHYEMGYWAACKLVSMIEHKDESPALHTQTRAPLPSLQAPRPALIHCQLIEKDSVR</sequence>
<feature type="domain" description="HTH lacI-type" evidence="5">
    <location>
        <begin position="2"/>
        <end position="58"/>
    </location>
</feature>
<dbReference type="PANTHER" id="PTHR30146:SF148">
    <property type="entry name" value="HTH-TYPE TRANSCRIPTIONAL REPRESSOR PURR-RELATED"/>
    <property type="match status" value="1"/>
</dbReference>
<dbReference type="InterPro" id="IPR000843">
    <property type="entry name" value="HTH_LacI"/>
</dbReference>
<dbReference type="CDD" id="cd06288">
    <property type="entry name" value="PBP1_sucrose_transcription_regulator"/>
    <property type="match status" value="1"/>
</dbReference>
<dbReference type="SMART" id="SM00354">
    <property type="entry name" value="HTH_LACI"/>
    <property type="match status" value="1"/>
</dbReference>
<dbReference type="PROSITE" id="PS50932">
    <property type="entry name" value="HTH_LACI_2"/>
    <property type="match status" value="1"/>
</dbReference>
<evidence type="ECO:0000256" key="3">
    <source>
        <dbReference type="ARBA" id="ARBA00023125"/>
    </source>
</evidence>
<dbReference type="PANTHER" id="PTHR30146">
    <property type="entry name" value="LACI-RELATED TRANSCRIPTIONAL REPRESSOR"/>
    <property type="match status" value="1"/>
</dbReference>
<dbReference type="SUPFAM" id="SSF53822">
    <property type="entry name" value="Periplasmic binding protein-like I"/>
    <property type="match status" value="1"/>
</dbReference>
<evidence type="ECO:0000313" key="7">
    <source>
        <dbReference type="Proteomes" id="UP001321748"/>
    </source>
</evidence>
<dbReference type="InterPro" id="IPR001761">
    <property type="entry name" value="Peripla_BP/Lac1_sug-bd_dom"/>
</dbReference>
<keyword evidence="1" id="KW-0678">Repressor</keyword>
<keyword evidence="2" id="KW-0805">Transcription regulation</keyword>
<evidence type="ECO:0000313" key="6">
    <source>
        <dbReference type="EMBL" id="BDR54358.1"/>
    </source>
</evidence>
<dbReference type="InterPro" id="IPR010982">
    <property type="entry name" value="Lambda_DNA-bd_dom_sf"/>
</dbReference>
<dbReference type="RefSeq" id="WP_317643368.1">
    <property type="nucleotide sequence ID" value="NZ_AP026800.1"/>
</dbReference>
<evidence type="ECO:0000259" key="5">
    <source>
        <dbReference type="PROSITE" id="PS50932"/>
    </source>
</evidence>
<gene>
    <name evidence="6" type="ORF">KIMH_04690</name>
</gene>
<evidence type="ECO:0000256" key="2">
    <source>
        <dbReference type="ARBA" id="ARBA00023015"/>
    </source>
</evidence>
<dbReference type="Pfam" id="PF00532">
    <property type="entry name" value="Peripla_BP_1"/>
    <property type="match status" value="1"/>
</dbReference>
<dbReference type="Pfam" id="PF00356">
    <property type="entry name" value="LacI"/>
    <property type="match status" value="1"/>
</dbReference>
<dbReference type="Proteomes" id="UP001321748">
    <property type="component" value="Chromosome"/>
</dbReference>
<evidence type="ECO:0000256" key="1">
    <source>
        <dbReference type="ARBA" id="ARBA00022491"/>
    </source>
</evidence>
<dbReference type="InterPro" id="IPR028082">
    <property type="entry name" value="Peripla_BP_I"/>
</dbReference>
<keyword evidence="7" id="KW-1185">Reference proteome</keyword>
<dbReference type="SUPFAM" id="SSF47413">
    <property type="entry name" value="lambda repressor-like DNA-binding domains"/>
    <property type="match status" value="1"/>
</dbReference>
<reference evidence="6 7" key="1">
    <citation type="journal article" date="2023" name="Microbiol. Spectr.">
        <title>Symbiosis of Carpenter Bees with Uncharacterized Lactic Acid Bacteria Showing NAD Auxotrophy.</title>
        <authorList>
            <person name="Kawasaki S."/>
            <person name="Ozawa K."/>
            <person name="Mori T."/>
            <person name="Yamamoto A."/>
            <person name="Ito M."/>
            <person name="Ohkuma M."/>
            <person name="Sakamoto M."/>
            <person name="Matsutani M."/>
        </authorList>
    </citation>
    <scope>NUCLEOTIDE SEQUENCE [LARGE SCALE GENOMIC DNA]</scope>
    <source>
        <strain evidence="6 7">KimH</strain>
    </source>
</reference>
<dbReference type="Gene3D" id="3.40.50.2300">
    <property type="match status" value="2"/>
</dbReference>
<dbReference type="CDD" id="cd01392">
    <property type="entry name" value="HTH_LacI"/>
    <property type="match status" value="1"/>
</dbReference>
<dbReference type="Gene3D" id="1.10.260.40">
    <property type="entry name" value="lambda repressor-like DNA-binding domains"/>
    <property type="match status" value="1"/>
</dbReference>
<proteinExistence type="predicted"/>
<organism evidence="6 7">
    <name type="scientific">Bombiscardovia apis</name>
    <dbReference type="NCBI Taxonomy" id="2932182"/>
    <lineage>
        <taxon>Bacteria</taxon>
        <taxon>Bacillati</taxon>
        <taxon>Actinomycetota</taxon>
        <taxon>Actinomycetes</taxon>
        <taxon>Bifidobacteriales</taxon>
        <taxon>Bifidobacteriaceae</taxon>
        <taxon>Bombiscardovia</taxon>
    </lineage>
</organism>
<keyword evidence="4" id="KW-0804">Transcription</keyword>
<dbReference type="EMBL" id="AP026800">
    <property type="protein sequence ID" value="BDR54358.1"/>
    <property type="molecule type" value="Genomic_DNA"/>
</dbReference>
<name>A0ABN6SFP9_9BIFI</name>